<sequence length="543" mass="63565">MDELNSNRNDKTTVTNSEESSFILQSNLNDSQHNENYQYKLKAPLRISQTYEKDFFDNYHINYCGKLEHEGLFIASIRSIPIEINDIDNKSTSDYLKINNDEEEHQLVRALIRTMNNNYDVSDKINIKNEKNILHSLFQKAQLSSIQHYEIIHHIKANEKLLEFDKYIDDQYSNKIGFIFQRLNQTNENEILSNNDMSIEMKNFLTLISERIELKDFNKYRGDLDIKTNEHGLYSYFTFYENHQIMFNIAPIIPSEINDKEFIHRKGLIGNALLCIVFQEVGSRFQPDFILGKMIQVYITVQPIEINSQLHYKIEIWRRCDIESIDKPSGGIYKHDETFRTYFLTLILNTMNIILKKDVFQLRIVNQRERSKNEFIARLSQFFSSYSFQQNNNIQQIDIQESDDEHKSKTSNSHRYKNIIPKIKETFSNSQVRQHHSAPNTGMLTKPSSANMKRNSWNSLVPTPQSNNDHESFLSIVNRILRQQDTSKSEPSSIKSVSLLVPNKIDPIESNTEKTSTNNTNSSTENKEYTDFPSANNNEELTI</sequence>
<keyword evidence="7" id="KW-1185">Reference proteome</keyword>
<dbReference type="Proteomes" id="UP000663832">
    <property type="component" value="Unassembled WGS sequence"/>
</dbReference>
<evidence type="ECO:0000313" key="7">
    <source>
        <dbReference type="Proteomes" id="UP000663832"/>
    </source>
</evidence>
<proteinExistence type="predicted"/>
<organism evidence="4 8">
    <name type="scientific">Adineta steineri</name>
    <dbReference type="NCBI Taxonomy" id="433720"/>
    <lineage>
        <taxon>Eukaryota</taxon>
        <taxon>Metazoa</taxon>
        <taxon>Spiralia</taxon>
        <taxon>Gnathifera</taxon>
        <taxon>Rotifera</taxon>
        <taxon>Eurotatoria</taxon>
        <taxon>Bdelloidea</taxon>
        <taxon>Adinetida</taxon>
        <taxon>Adinetidae</taxon>
        <taxon>Adineta</taxon>
    </lineage>
</organism>
<evidence type="ECO:0000256" key="2">
    <source>
        <dbReference type="SAM" id="MobiDB-lite"/>
    </source>
</evidence>
<keyword evidence="1" id="KW-0343">GTPase activation</keyword>
<dbReference type="InterPro" id="IPR000331">
    <property type="entry name" value="Rap/Ran_GAP_dom"/>
</dbReference>
<dbReference type="OrthoDB" id="2499658at2759"/>
<dbReference type="Gene3D" id="3.40.50.11210">
    <property type="entry name" value="Rap/Ran-GAP"/>
    <property type="match status" value="1"/>
</dbReference>
<dbReference type="Proteomes" id="UP000663877">
    <property type="component" value="Unassembled WGS sequence"/>
</dbReference>
<dbReference type="EMBL" id="CAJNOM010000491">
    <property type="protein sequence ID" value="CAF1467373.1"/>
    <property type="molecule type" value="Genomic_DNA"/>
</dbReference>
<dbReference type="AlphaFoldDB" id="A0A814UTW6"/>
<dbReference type="InterPro" id="IPR035974">
    <property type="entry name" value="Rap/Ran-GAP_sf"/>
</dbReference>
<feature type="compositionally biased region" description="Polar residues" evidence="2">
    <location>
        <begin position="533"/>
        <end position="543"/>
    </location>
</feature>
<evidence type="ECO:0000313" key="5">
    <source>
        <dbReference type="EMBL" id="CAF1456468.1"/>
    </source>
</evidence>
<evidence type="ECO:0000313" key="6">
    <source>
        <dbReference type="EMBL" id="CAF1467373.1"/>
    </source>
</evidence>
<feature type="compositionally biased region" description="Polar residues" evidence="2">
    <location>
        <begin position="427"/>
        <end position="467"/>
    </location>
</feature>
<dbReference type="EMBL" id="CAJNOI010000201">
    <property type="protein sequence ID" value="CAF1179110.1"/>
    <property type="molecule type" value="Genomic_DNA"/>
</dbReference>
<dbReference type="SUPFAM" id="SSF111347">
    <property type="entry name" value="Rap/Ran-GAP"/>
    <property type="match status" value="1"/>
</dbReference>
<feature type="region of interest" description="Disordered" evidence="2">
    <location>
        <begin position="505"/>
        <end position="543"/>
    </location>
</feature>
<evidence type="ECO:0000256" key="1">
    <source>
        <dbReference type="ARBA" id="ARBA00022468"/>
    </source>
</evidence>
<dbReference type="PANTHER" id="PTHR15711">
    <property type="entry name" value="RAP GTPASE-ACTIVATING PROTEIN"/>
    <property type="match status" value="1"/>
</dbReference>
<evidence type="ECO:0000313" key="8">
    <source>
        <dbReference type="Proteomes" id="UP000663877"/>
    </source>
</evidence>
<dbReference type="Pfam" id="PF02145">
    <property type="entry name" value="Rap_GAP"/>
    <property type="match status" value="1"/>
</dbReference>
<dbReference type="EMBL" id="CAJNOM010000471">
    <property type="protein sequence ID" value="CAF1456468.1"/>
    <property type="molecule type" value="Genomic_DNA"/>
</dbReference>
<name>A0A814UTW6_9BILA</name>
<evidence type="ECO:0000313" key="4">
    <source>
        <dbReference type="EMBL" id="CAF1179110.1"/>
    </source>
</evidence>
<dbReference type="GO" id="GO:0005096">
    <property type="term" value="F:GTPase activator activity"/>
    <property type="evidence" value="ECO:0007669"/>
    <property type="project" value="UniProtKB-KW"/>
</dbReference>
<feature type="region of interest" description="Disordered" evidence="2">
    <location>
        <begin position="1"/>
        <end position="20"/>
    </location>
</feature>
<dbReference type="InterPro" id="IPR050989">
    <property type="entry name" value="Rap1_Ran_GAP"/>
</dbReference>
<dbReference type="PROSITE" id="PS50085">
    <property type="entry name" value="RAPGAP"/>
    <property type="match status" value="1"/>
</dbReference>
<protein>
    <recommendedName>
        <fullName evidence="3">Rap-GAP domain-containing protein</fullName>
    </recommendedName>
</protein>
<feature type="region of interest" description="Disordered" evidence="2">
    <location>
        <begin position="427"/>
        <end position="468"/>
    </location>
</feature>
<feature type="domain" description="Rap-GAP" evidence="3">
    <location>
        <begin position="162"/>
        <end position="379"/>
    </location>
</feature>
<evidence type="ECO:0000259" key="3">
    <source>
        <dbReference type="PROSITE" id="PS50085"/>
    </source>
</evidence>
<accession>A0A814UTW6</accession>
<reference evidence="4" key="1">
    <citation type="submission" date="2021-02" db="EMBL/GenBank/DDBJ databases">
        <authorList>
            <person name="Nowell W R."/>
        </authorList>
    </citation>
    <scope>NUCLEOTIDE SEQUENCE</scope>
</reference>
<dbReference type="GO" id="GO:0051056">
    <property type="term" value="P:regulation of small GTPase mediated signal transduction"/>
    <property type="evidence" value="ECO:0007669"/>
    <property type="project" value="InterPro"/>
</dbReference>
<dbReference type="PANTHER" id="PTHR15711:SF32">
    <property type="entry name" value="RAP GTPASE ACTIVATING PROTEIN 1, ISOFORM H"/>
    <property type="match status" value="1"/>
</dbReference>
<gene>
    <name evidence="4" type="ORF">BJG266_LOCUS25657</name>
    <name evidence="5" type="ORF">QVE165_LOCUS40643</name>
    <name evidence="6" type="ORF">QVE165_LOCUS41343</name>
</gene>
<feature type="compositionally biased region" description="Low complexity" evidence="2">
    <location>
        <begin position="509"/>
        <end position="524"/>
    </location>
</feature>
<comment type="caution">
    <text evidence="4">The sequence shown here is derived from an EMBL/GenBank/DDBJ whole genome shotgun (WGS) entry which is preliminary data.</text>
</comment>
<dbReference type="GO" id="GO:0005737">
    <property type="term" value="C:cytoplasm"/>
    <property type="evidence" value="ECO:0007669"/>
    <property type="project" value="TreeGrafter"/>
</dbReference>